<dbReference type="PANTHER" id="PTHR12083:SF9">
    <property type="entry name" value="BIFUNCTIONAL POLYNUCLEOTIDE PHOSPHATASE_KINASE"/>
    <property type="match status" value="1"/>
</dbReference>
<dbReference type="PANTHER" id="PTHR12083">
    <property type="entry name" value="BIFUNCTIONAL POLYNUCLEOTIDE PHOSPHATASE/KINASE"/>
    <property type="match status" value="1"/>
</dbReference>
<dbReference type="OrthoDB" id="3512845at2759"/>
<dbReference type="Proteomes" id="UP001150925">
    <property type="component" value="Unassembled WGS sequence"/>
</dbReference>
<reference evidence="2" key="1">
    <citation type="submission" date="2022-07" db="EMBL/GenBank/DDBJ databases">
        <title>Phylogenomic reconstructions and comparative analyses of Kickxellomycotina fungi.</title>
        <authorList>
            <person name="Reynolds N.K."/>
            <person name="Stajich J.E."/>
            <person name="Barry K."/>
            <person name="Grigoriev I.V."/>
            <person name="Crous P."/>
            <person name="Smith M.E."/>
        </authorList>
    </citation>
    <scope>NUCLEOTIDE SEQUENCE</scope>
    <source>
        <strain evidence="2">RSA 1196</strain>
    </source>
</reference>
<dbReference type="GO" id="GO:0046403">
    <property type="term" value="F:polynucleotide 3'-phosphatase activity"/>
    <property type="evidence" value="ECO:0007669"/>
    <property type="project" value="TreeGrafter"/>
</dbReference>
<dbReference type="Pfam" id="PF13671">
    <property type="entry name" value="AAA_33"/>
    <property type="match status" value="1"/>
</dbReference>
<feature type="region of interest" description="Disordered" evidence="1">
    <location>
        <begin position="472"/>
        <end position="493"/>
    </location>
</feature>
<name>A0A9W8AXD3_9FUNG</name>
<comment type="caution">
    <text evidence="2">The sequence shown here is derived from an EMBL/GenBank/DDBJ whole genome shotgun (WGS) entry which is preliminary data.</text>
</comment>
<evidence type="ECO:0000313" key="3">
    <source>
        <dbReference type="Proteomes" id="UP001150925"/>
    </source>
</evidence>
<feature type="region of interest" description="Disordered" evidence="1">
    <location>
        <begin position="256"/>
        <end position="282"/>
    </location>
</feature>
<dbReference type="Gene3D" id="3.40.50.300">
    <property type="entry name" value="P-loop containing nucleotide triphosphate hydrolases"/>
    <property type="match status" value="1"/>
</dbReference>
<accession>A0A9W8AXD3</accession>
<dbReference type="EMBL" id="JANBPY010000009">
    <property type="protein sequence ID" value="KAJ1970015.1"/>
    <property type="molecule type" value="Genomic_DNA"/>
</dbReference>
<evidence type="ECO:0000313" key="2">
    <source>
        <dbReference type="EMBL" id="KAJ1970015.1"/>
    </source>
</evidence>
<dbReference type="GO" id="GO:0046404">
    <property type="term" value="F:ATP-dependent polydeoxyribonucleotide 5'-hydroxyl-kinase activity"/>
    <property type="evidence" value="ECO:0007669"/>
    <property type="project" value="TreeGrafter"/>
</dbReference>
<protein>
    <submittedName>
        <fullName evidence="2">Uncharacterized protein</fullName>
    </submittedName>
</protein>
<dbReference type="GO" id="GO:0003690">
    <property type="term" value="F:double-stranded DNA binding"/>
    <property type="evidence" value="ECO:0007669"/>
    <property type="project" value="TreeGrafter"/>
</dbReference>
<dbReference type="SUPFAM" id="SSF52540">
    <property type="entry name" value="P-loop containing nucleoside triphosphate hydrolases"/>
    <property type="match status" value="1"/>
</dbReference>
<dbReference type="InterPro" id="IPR027417">
    <property type="entry name" value="P-loop_NTPase"/>
</dbReference>
<evidence type="ECO:0000256" key="1">
    <source>
        <dbReference type="SAM" id="MobiDB-lite"/>
    </source>
</evidence>
<proteinExistence type="predicted"/>
<sequence>MVKHILVLVGLPGCGKTVFAKKLCELQKHYARINQDELGSRAMCESMAEKNLKEGKCLIIDRCNFDEDQRKVWVNMGEAHGCVVDALYFDVNPKACKERVKVRSGHPTGVEGKFGVEVVGRFERIITRPTVYESFRFIHNISGQLPDKKTENEVYTKETIIAIMSLFPPPKVEKSGSQNGNAGNKKNGNKEEPKGDNGKKNGSNKSQGGGDGDKKNGKKDENAEKEKIVATHFHHHPEAHNHQHYPHHFGHSDPEWFGRAFHTPPPSAPASAGSTSVVARPVEGRGTYKESKGMWEDEQKNQHYNHSLYNEHAEQEADGSKALDRHTRHLQHSNHVRNPTSGFQRAFDHLSLDRQEEGHELGKDGKKTHFSDKSHFYHQSEHEEDCKAGVMRSYEHKHVNNMRHIHADKPEQARTEGFEHRSFNYAYKGAPFEPSCVMDTSYSGKATFEDEIKASFHNLPNQEHYSFGQKISWQGGLPPKPKMPQPTWMHSPK</sequence>
<dbReference type="AlphaFoldDB" id="A0A9W8AXD3"/>
<feature type="region of interest" description="Disordered" evidence="1">
    <location>
        <begin position="169"/>
        <end position="221"/>
    </location>
</feature>
<feature type="compositionally biased region" description="Basic and acidic residues" evidence="1">
    <location>
        <begin position="211"/>
        <end position="221"/>
    </location>
</feature>
<feature type="compositionally biased region" description="Basic and acidic residues" evidence="1">
    <location>
        <begin position="188"/>
        <end position="199"/>
    </location>
</feature>
<keyword evidence="3" id="KW-1185">Reference proteome</keyword>
<organism evidence="2 3">
    <name type="scientific">Dispira parvispora</name>
    <dbReference type="NCBI Taxonomy" id="1520584"/>
    <lineage>
        <taxon>Eukaryota</taxon>
        <taxon>Fungi</taxon>
        <taxon>Fungi incertae sedis</taxon>
        <taxon>Zoopagomycota</taxon>
        <taxon>Kickxellomycotina</taxon>
        <taxon>Dimargaritomycetes</taxon>
        <taxon>Dimargaritales</taxon>
        <taxon>Dimargaritaceae</taxon>
        <taxon>Dispira</taxon>
    </lineage>
</organism>
<feature type="compositionally biased region" description="Low complexity" evidence="1">
    <location>
        <begin position="175"/>
        <end position="186"/>
    </location>
</feature>
<feature type="compositionally biased region" description="Low complexity" evidence="1">
    <location>
        <begin position="269"/>
        <end position="279"/>
    </location>
</feature>
<dbReference type="GO" id="GO:0006281">
    <property type="term" value="P:DNA repair"/>
    <property type="evidence" value="ECO:0007669"/>
    <property type="project" value="TreeGrafter"/>
</dbReference>
<gene>
    <name evidence="2" type="ORF">IWQ62_000253</name>
</gene>